<sequence length="87" mass="9353">MQVSPTSVVQDTPQIQRLRETAIRMEGAFLAEMLRHGGADRPRAELGGGAGEDAFSSMLAREQADHFARAGGIGLAEAIFEALKREV</sequence>
<dbReference type="Pfam" id="PF10135">
    <property type="entry name" value="Rod-binding"/>
    <property type="match status" value="1"/>
</dbReference>
<organism evidence="2 3">
    <name type="scientific">Pontivivens insulae</name>
    <dbReference type="NCBI Taxonomy" id="1639689"/>
    <lineage>
        <taxon>Bacteria</taxon>
        <taxon>Pseudomonadati</taxon>
        <taxon>Pseudomonadota</taxon>
        <taxon>Alphaproteobacteria</taxon>
        <taxon>Rhodobacterales</taxon>
        <taxon>Paracoccaceae</taxon>
        <taxon>Pontivivens</taxon>
    </lineage>
</organism>
<dbReference type="OrthoDB" id="7690273at2"/>
<proteinExistence type="predicted"/>
<feature type="domain" description="Flagellar protein FlgJ N-terminal" evidence="1">
    <location>
        <begin position="46"/>
        <end position="81"/>
    </location>
</feature>
<dbReference type="Proteomes" id="UP000244932">
    <property type="component" value="Unassembled WGS sequence"/>
</dbReference>
<protein>
    <recommendedName>
        <fullName evidence="1">Flagellar protein FlgJ N-terminal domain-containing protein</fullName>
    </recommendedName>
</protein>
<reference evidence="2 3" key="1">
    <citation type="submission" date="2018-03" db="EMBL/GenBank/DDBJ databases">
        <authorList>
            <person name="Keele B.F."/>
        </authorList>
    </citation>
    <scope>NUCLEOTIDE SEQUENCE [LARGE SCALE GENOMIC DNA]</scope>
    <source>
        <strain evidence="2 3">CeCT 8812</strain>
    </source>
</reference>
<name>A0A2R8A9F2_9RHOB</name>
<evidence type="ECO:0000313" key="2">
    <source>
        <dbReference type="EMBL" id="SPF28849.1"/>
    </source>
</evidence>
<dbReference type="RefSeq" id="WP_108781604.1">
    <property type="nucleotide sequence ID" value="NZ_OMKW01000002.1"/>
</dbReference>
<accession>A0A2R8A9F2</accession>
<evidence type="ECO:0000259" key="1">
    <source>
        <dbReference type="Pfam" id="PF10135"/>
    </source>
</evidence>
<dbReference type="EMBL" id="OMKW01000002">
    <property type="protein sequence ID" value="SPF28849.1"/>
    <property type="molecule type" value="Genomic_DNA"/>
</dbReference>
<gene>
    <name evidence="2" type="ORF">POI8812_01152</name>
</gene>
<dbReference type="AlphaFoldDB" id="A0A2R8A9F2"/>
<keyword evidence="3" id="KW-1185">Reference proteome</keyword>
<dbReference type="InterPro" id="IPR019301">
    <property type="entry name" value="Flagellar_prot_FlgJ_N"/>
</dbReference>
<evidence type="ECO:0000313" key="3">
    <source>
        <dbReference type="Proteomes" id="UP000244932"/>
    </source>
</evidence>